<keyword evidence="3" id="KW-1185">Reference proteome</keyword>
<organism evidence="2 3">
    <name type="scientific">Albula glossodonta</name>
    <name type="common">roundjaw bonefish</name>
    <dbReference type="NCBI Taxonomy" id="121402"/>
    <lineage>
        <taxon>Eukaryota</taxon>
        <taxon>Metazoa</taxon>
        <taxon>Chordata</taxon>
        <taxon>Craniata</taxon>
        <taxon>Vertebrata</taxon>
        <taxon>Euteleostomi</taxon>
        <taxon>Actinopterygii</taxon>
        <taxon>Neopterygii</taxon>
        <taxon>Teleostei</taxon>
        <taxon>Albuliformes</taxon>
        <taxon>Albulidae</taxon>
        <taxon>Albula</taxon>
    </lineage>
</organism>
<comment type="caution">
    <text evidence="2">The sequence shown here is derived from an EMBL/GenBank/DDBJ whole genome shotgun (WGS) entry which is preliminary data.</text>
</comment>
<feature type="region of interest" description="Disordered" evidence="1">
    <location>
        <begin position="1"/>
        <end position="25"/>
    </location>
</feature>
<dbReference type="AlphaFoldDB" id="A0A8T2P4I9"/>
<reference evidence="2" key="1">
    <citation type="thesis" date="2021" institute="BYU ScholarsArchive" country="Provo, UT, USA">
        <title>Applications of and Algorithms for Genome Assembly and Genomic Analyses with an Emphasis on Marine Teleosts.</title>
        <authorList>
            <person name="Pickett B.D."/>
        </authorList>
    </citation>
    <scope>NUCLEOTIDE SEQUENCE</scope>
    <source>
        <strain evidence="2">HI-2016</strain>
    </source>
</reference>
<sequence>MPLKKLSRSPALDPSAGPPQADGTRTNISAFRAKKHLAGSFPQFAKRTHPLQRLQCDEWDPPGGHKLTAQLLNKFPLISLLTAAVRVVVGGIILPLL</sequence>
<evidence type="ECO:0000313" key="2">
    <source>
        <dbReference type="EMBL" id="KAG9346730.1"/>
    </source>
</evidence>
<accession>A0A8T2P4I9</accession>
<dbReference type="EMBL" id="JAFBMS010000015">
    <property type="protein sequence ID" value="KAG9346730.1"/>
    <property type="molecule type" value="Genomic_DNA"/>
</dbReference>
<name>A0A8T2P4I9_9TELE</name>
<dbReference type="Proteomes" id="UP000824540">
    <property type="component" value="Unassembled WGS sequence"/>
</dbReference>
<evidence type="ECO:0000256" key="1">
    <source>
        <dbReference type="SAM" id="MobiDB-lite"/>
    </source>
</evidence>
<protein>
    <submittedName>
        <fullName evidence="2">Uncharacterized protein</fullName>
    </submittedName>
</protein>
<gene>
    <name evidence="2" type="ORF">JZ751_007044</name>
</gene>
<proteinExistence type="predicted"/>
<evidence type="ECO:0000313" key="3">
    <source>
        <dbReference type="Proteomes" id="UP000824540"/>
    </source>
</evidence>